<dbReference type="PANTHER" id="PTHR43414">
    <property type="entry name" value="MULTIDRUG RESISTANCE PROTEIN MDTG"/>
    <property type="match status" value="1"/>
</dbReference>
<evidence type="ECO:0000256" key="4">
    <source>
        <dbReference type="ARBA" id="ARBA00022692"/>
    </source>
</evidence>
<dbReference type="Pfam" id="PF00083">
    <property type="entry name" value="Sugar_tr"/>
    <property type="match status" value="1"/>
</dbReference>
<evidence type="ECO:0000313" key="9">
    <source>
        <dbReference type="EMBL" id="OJX57613.1"/>
    </source>
</evidence>
<dbReference type="PANTHER" id="PTHR43414:SF1">
    <property type="entry name" value="PEPTIDE PERMEASE"/>
    <property type="match status" value="1"/>
</dbReference>
<feature type="transmembrane region" description="Helical" evidence="7">
    <location>
        <begin position="273"/>
        <end position="297"/>
    </location>
</feature>
<feature type="transmembrane region" description="Helical" evidence="7">
    <location>
        <begin position="74"/>
        <end position="95"/>
    </location>
</feature>
<sequence length="427" mass="45868">MDATPSILIAMAHPFLELLTEGRGRRQTPREPWRRNLLVLWFAQFIAMVGMSACIPFLPLFIHELGVADKDANLWSGLITAAPFIMSSMLTPVWGAMGDKYGQKSMVVRAIFGLGITMTLMGFSTNVWMLFVLRVIQGAASGFVASNNSFVSAQSPPERVGYSLATLQTSIAAGNIIGPLVGGTISDAFGMRTVFWFVGVMCAVSLFIVVRRVHEDRTVRAPRPGRVLGNISLAVRNPSLRTLLVIMLISQTAIVLPSPIFPYYIAELGAPRAILSTLAGAIVSMVGLCSIVSAQWWGVRSDTMGFRSTMMIAGSIVGAGMFAQAFVPSYQWLFPVRVVIGLAVGAILPLLYGELTRRSPQGRRGGIMGLASSATLMGNLIGPLVCSAITMALPLKWTFVVSAVVMASSLMLVRGLPEPRAEEEGSP</sequence>
<dbReference type="Pfam" id="PF07690">
    <property type="entry name" value="MFS_1"/>
    <property type="match status" value="1"/>
</dbReference>
<feature type="transmembrane region" description="Helical" evidence="7">
    <location>
        <begin position="332"/>
        <end position="353"/>
    </location>
</feature>
<feature type="transmembrane region" description="Helical" evidence="7">
    <location>
        <begin position="397"/>
        <end position="416"/>
    </location>
</feature>
<feature type="transmembrane region" description="Helical" evidence="7">
    <location>
        <begin position="309"/>
        <end position="326"/>
    </location>
</feature>
<dbReference type="Proteomes" id="UP000184233">
    <property type="component" value="Unassembled WGS sequence"/>
</dbReference>
<evidence type="ECO:0000256" key="6">
    <source>
        <dbReference type="ARBA" id="ARBA00023136"/>
    </source>
</evidence>
<dbReference type="EMBL" id="MKVH01000021">
    <property type="protein sequence ID" value="OJX57613.1"/>
    <property type="molecule type" value="Genomic_DNA"/>
</dbReference>
<name>A0A1M3KYQ0_9BACT</name>
<evidence type="ECO:0000256" key="1">
    <source>
        <dbReference type="ARBA" id="ARBA00004651"/>
    </source>
</evidence>
<keyword evidence="2" id="KW-0813">Transport</keyword>
<comment type="caution">
    <text evidence="9">The sequence shown here is derived from an EMBL/GenBank/DDBJ whole genome shotgun (WGS) entry which is preliminary data.</text>
</comment>
<dbReference type="STRING" id="1895771.BGO89_06465"/>
<organism evidence="9 10">
    <name type="scientific">Candidatus Kapaibacterium thiocyanatum</name>
    <dbReference type="NCBI Taxonomy" id="1895771"/>
    <lineage>
        <taxon>Bacteria</taxon>
        <taxon>Pseudomonadati</taxon>
        <taxon>Candidatus Kapaibacteriota</taxon>
        <taxon>Candidatus Kapaibacteriia</taxon>
        <taxon>Candidatus Kapaibacteriales</taxon>
        <taxon>Candidatus Kapaibacteriaceae</taxon>
        <taxon>Candidatus Kapaibacterium</taxon>
    </lineage>
</organism>
<protein>
    <recommendedName>
        <fullName evidence="8">Major facilitator superfamily (MFS) profile domain-containing protein</fullName>
    </recommendedName>
</protein>
<feature type="transmembrane region" description="Helical" evidence="7">
    <location>
        <begin position="189"/>
        <end position="210"/>
    </location>
</feature>
<keyword evidence="6 7" id="KW-0472">Membrane</keyword>
<dbReference type="GO" id="GO:0022857">
    <property type="term" value="F:transmembrane transporter activity"/>
    <property type="evidence" value="ECO:0007669"/>
    <property type="project" value="InterPro"/>
</dbReference>
<comment type="subcellular location">
    <subcellularLocation>
        <location evidence="1">Cell membrane</location>
        <topology evidence="1">Multi-pass membrane protein</topology>
    </subcellularLocation>
</comment>
<dbReference type="SUPFAM" id="SSF103473">
    <property type="entry name" value="MFS general substrate transporter"/>
    <property type="match status" value="1"/>
</dbReference>
<dbReference type="PROSITE" id="PS50850">
    <property type="entry name" value="MFS"/>
    <property type="match status" value="1"/>
</dbReference>
<feature type="transmembrane region" description="Helical" evidence="7">
    <location>
        <begin position="242"/>
        <end position="261"/>
    </location>
</feature>
<dbReference type="PRINTS" id="PR01035">
    <property type="entry name" value="TCRTETA"/>
</dbReference>
<evidence type="ECO:0000313" key="10">
    <source>
        <dbReference type="Proteomes" id="UP000184233"/>
    </source>
</evidence>
<evidence type="ECO:0000256" key="5">
    <source>
        <dbReference type="ARBA" id="ARBA00022989"/>
    </source>
</evidence>
<feature type="transmembrane region" description="Helical" evidence="7">
    <location>
        <begin position="37"/>
        <end position="62"/>
    </location>
</feature>
<dbReference type="GO" id="GO:0005886">
    <property type="term" value="C:plasma membrane"/>
    <property type="evidence" value="ECO:0007669"/>
    <property type="project" value="UniProtKB-SubCell"/>
</dbReference>
<dbReference type="Gene3D" id="1.20.1250.20">
    <property type="entry name" value="MFS general substrate transporter like domains"/>
    <property type="match status" value="2"/>
</dbReference>
<evidence type="ECO:0000256" key="2">
    <source>
        <dbReference type="ARBA" id="ARBA00022448"/>
    </source>
</evidence>
<dbReference type="InterPro" id="IPR005828">
    <property type="entry name" value="MFS_sugar_transport-like"/>
</dbReference>
<feature type="domain" description="Major facilitator superfamily (MFS) profile" evidence="8">
    <location>
        <begin position="36"/>
        <end position="420"/>
    </location>
</feature>
<dbReference type="InterPro" id="IPR020846">
    <property type="entry name" value="MFS_dom"/>
</dbReference>
<evidence type="ECO:0000259" key="8">
    <source>
        <dbReference type="PROSITE" id="PS50850"/>
    </source>
</evidence>
<evidence type="ECO:0000256" key="3">
    <source>
        <dbReference type="ARBA" id="ARBA00022475"/>
    </source>
</evidence>
<feature type="transmembrane region" description="Helical" evidence="7">
    <location>
        <begin position="107"/>
        <end position="131"/>
    </location>
</feature>
<keyword evidence="3" id="KW-1003">Cell membrane</keyword>
<keyword evidence="4 7" id="KW-0812">Transmembrane</keyword>
<accession>A0A1M3KYQ0</accession>
<proteinExistence type="predicted"/>
<feature type="transmembrane region" description="Helical" evidence="7">
    <location>
        <begin position="365"/>
        <end position="391"/>
    </location>
</feature>
<reference evidence="9 10" key="1">
    <citation type="submission" date="2016-09" db="EMBL/GenBank/DDBJ databases">
        <title>Genome-resolved meta-omics ties microbial dynamics to process performance in biotechnology for thiocyanate degradation.</title>
        <authorList>
            <person name="Kantor R.S."/>
            <person name="Huddy R.J."/>
            <person name="Iyer R."/>
            <person name="Thomas B.C."/>
            <person name="Brown C.T."/>
            <person name="Anantharaman K."/>
            <person name="Tringe S."/>
            <person name="Hettich R.L."/>
            <person name="Harrison S.T."/>
            <person name="Banfield J.F."/>
        </authorList>
    </citation>
    <scope>NUCLEOTIDE SEQUENCE [LARGE SCALE GENOMIC DNA]</scope>
    <source>
        <strain evidence="9">59-99</strain>
    </source>
</reference>
<dbReference type="InterPro" id="IPR001958">
    <property type="entry name" value="Tet-R_TetA/multi-R_MdtG-like"/>
</dbReference>
<keyword evidence="5 7" id="KW-1133">Transmembrane helix</keyword>
<evidence type="ECO:0000256" key="7">
    <source>
        <dbReference type="SAM" id="Phobius"/>
    </source>
</evidence>
<dbReference type="InterPro" id="IPR011701">
    <property type="entry name" value="MFS"/>
</dbReference>
<gene>
    <name evidence="9" type="ORF">BGO89_06465</name>
</gene>
<dbReference type="InterPro" id="IPR036259">
    <property type="entry name" value="MFS_trans_sf"/>
</dbReference>
<dbReference type="AlphaFoldDB" id="A0A1M3KYQ0"/>